<accession>A0A6A5TS16</accession>
<proteinExistence type="predicted"/>
<keyword evidence="2" id="KW-1185">Reference proteome</keyword>
<dbReference type="AlphaFoldDB" id="A0A6A5TS16"/>
<name>A0A6A5TS16_9PLEO</name>
<dbReference type="EMBL" id="ML977003">
    <property type="protein sequence ID" value="KAF1953536.1"/>
    <property type="molecule type" value="Genomic_DNA"/>
</dbReference>
<dbReference type="Gene3D" id="3.40.50.720">
    <property type="entry name" value="NAD(P)-binding Rossmann-like Domain"/>
    <property type="match status" value="1"/>
</dbReference>
<dbReference type="SUPFAM" id="SSF51735">
    <property type="entry name" value="NAD(P)-binding Rossmann-fold domains"/>
    <property type="match status" value="1"/>
</dbReference>
<dbReference type="OrthoDB" id="1933717at2759"/>
<organism evidence="1 2">
    <name type="scientific">Byssothecium circinans</name>
    <dbReference type="NCBI Taxonomy" id="147558"/>
    <lineage>
        <taxon>Eukaryota</taxon>
        <taxon>Fungi</taxon>
        <taxon>Dikarya</taxon>
        <taxon>Ascomycota</taxon>
        <taxon>Pezizomycotina</taxon>
        <taxon>Dothideomycetes</taxon>
        <taxon>Pleosporomycetidae</taxon>
        <taxon>Pleosporales</taxon>
        <taxon>Massarineae</taxon>
        <taxon>Massarinaceae</taxon>
        <taxon>Byssothecium</taxon>
    </lineage>
</organism>
<evidence type="ECO:0000313" key="2">
    <source>
        <dbReference type="Proteomes" id="UP000800035"/>
    </source>
</evidence>
<reference evidence="1" key="1">
    <citation type="journal article" date="2020" name="Stud. Mycol.">
        <title>101 Dothideomycetes genomes: a test case for predicting lifestyles and emergence of pathogens.</title>
        <authorList>
            <person name="Haridas S."/>
            <person name="Albert R."/>
            <person name="Binder M."/>
            <person name="Bloem J."/>
            <person name="Labutti K."/>
            <person name="Salamov A."/>
            <person name="Andreopoulos B."/>
            <person name="Baker S."/>
            <person name="Barry K."/>
            <person name="Bills G."/>
            <person name="Bluhm B."/>
            <person name="Cannon C."/>
            <person name="Castanera R."/>
            <person name="Culley D."/>
            <person name="Daum C."/>
            <person name="Ezra D."/>
            <person name="Gonzalez J."/>
            <person name="Henrissat B."/>
            <person name="Kuo A."/>
            <person name="Liang C."/>
            <person name="Lipzen A."/>
            <person name="Lutzoni F."/>
            <person name="Magnuson J."/>
            <person name="Mondo S."/>
            <person name="Nolan M."/>
            <person name="Ohm R."/>
            <person name="Pangilinan J."/>
            <person name="Park H.-J."/>
            <person name="Ramirez L."/>
            <person name="Alfaro M."/>
            <person name="Sun H."/>
            <person name="Tritt A."/>
            <person name="Yoshinaga Y."/>
            <person name="Zwiers L.-H."/>
            <person name="Turgeon B."/>
            <person name="Goodwin S."/>
            <person name="Spatafora J."/>
            <person name="Crous P."/>
            <person name="Grigoriev I."/>
        </authorList>
    </citation>
    <scope>NUCLEOTIDE SEQUENCE</scope>
    <source>
        <strain evidence="1">CBS 675.92</strain>
    </source>
</reference>
<evidence type="ECO:0000313" key="1">
    <source>
        <dbReference type="EMBL" id="KAF1953536.1"/>
    </source>
</evidence>
<gene>
    <name evidence="1" type="ORF">CC80DRAFT_551184</name>
</gene>
<protein>
    <recommendedName>
        <fullName evidence="3">NAD(P)-binding protein</fullName>
    </recommendedName>
</protein>
<dbReference type="InterPro" id="IPR036291">
    <property type="entry name" value="NAD(P)-bd_dom_sf"/>
</dbReference>
<dbReference type="Proteomes" id="UP000800035">
    <property type="component" value="Unassembled WGS sequence"/>
</dbReference>
<evidence type="ECO:0008006" key="3">
    <source>
        <dbReference type="Google" id="ProtNLM"/>
    </source>
</evidence>
<sequence length="69" mass="7328">MEPPYPCPTATWHNDTYSAIDPSKPELSQKGKTVVITGAGSGIGRETAIAFAKAADLGTINSINPWRLN</sequence>